<keyword evidence="2" id="KW-1185">Reference proteome</keyword>
<dbReference type="Pfam" id="PF12796">
    <property type="entry name" value="Ank_2"/>
    <property type="match status" value="1"/>
</dbReference>
<dbReference type="InterPro" id="IPR036770">
    <property type="entry name" value="Ankyrin_rpt-contain_sf"/>
</dbReference>
<sequence length="148" mass="16433">MVANNLHAERIADVVDLFLESGISLPMTVRWTGCSKSMMHVVCSPPHVDDAFKHNRRLQEVKLMFKAAARIICTLALYDVSIDAKDDFGRTAYHYAVAAGYVTPGPLLQEKPDVNCQDLEGMTPLHIAIAFNDSSLAIQSERPSQHHE</sequence>
<name>A0A6G1J0S8_9PLEO</name>
<gene>
    <name evidence="1" type="ORF">K458DRAFT_42813</name>
</gene>
<reference evidence="1" key="1">
    <citation type="journal article" date="2020" name="Stud. Mycol.">
        <title>101 Dothideomycetes genomes: a test case for predicting lifestyles and emergence of pathogens.</title>
        <authorList>
            <person name="Haridas S."/>
            <person name="Albert R."/>
            <person name="Binder M."/>
            <person name="Bloem J."/>
            <person name="Labutti K."/>
            <person name="Salamov A."/>
            <person name="Andreopoulos B."/>
            <person name="Baker S."/>
            <person name="Barry K."/>
            <person name="Bills G."/>
            <person name="Bluhm B."/>
            <person name="Cannon C."/>
            <person name="Castanera R."/>
            <person name="Culley D."/>
            <person name="Daum C."/>
            <person name="Ezra D."/>
            <person name="Gonzalez J."/>
            <person name="Henrissat B."/>
            <person name="Kuo A."/>
            <person name="Liang C."/>
            <person name="Lipzen A."/>
            <person name="Lutzoni F."/>
            <person name="Magnuson J."/>
            <person name="Mondo S."/>
            <person name="Nolan M."/>
            <person name="Ohm R."/>
            <person name="Pangilinan J."/>
            <person name="Park H.-J."/>
            <person name="Ramirez L."/>
            <person name="Alfaro M."/>
            <person name="Sun H."/>
            <person name="Tritt A."/>
            <person name="Yoshinaga Y."/>
            <person name="Zwiers L.-H."/>
            <person name="Turgeon B."/>
            <person name="Goodwin S."/>
            <person name="Spatafora J."/>
            <person name="Crous P."/>
            <person name="Grigoriev I."/>
        </authorList>
    </citation>
    <scope>NUCLEOTIDE SEQUENCE</scope>
    <source>
        <strain evidence="1">CBS 122367</strain>
    </source>
</reference>
<dbReference type="OrthoDB" id="9995210at2759"/>
<evidence type="ECO:0000313" key="2">
    <source>
        <dbReference type="Proteomes" id="UP000799291"/>
    </source>
</evidence>
<dbReference type="EMBL" id="MU005583">
    <property type="protein sequence ID" value="KAF2683823.1"/>
    <property type="molecule type" value="Genomic_DNA"/>
</dbReference>
<dbReference type="Proteomes" id="UP000799291">
    <property type="component" value="Unassembled WGS sequence"/>
</dbReference>
<dbReference type="InterPro" id="IPR002110">
    <property type="entry name" value="Ankyrin_rpt"/>
</dbReference>
<evidence type="ECO:0000313" key="1">
    <source>
        <dbReference type="EMBL" id="KAF2683823.1"/>
    </source>
</evidence>
<dbReference type="AlphaFoldDB" id="A0A6G1J0S8"/>
<protein>
    <submittedName>
        <fullName evidence="1">Uncharacterized protein</fullName>
    </submittedName>
</protein>
<proteinExistence type="predicted"/>
<dbReference type="Gene3D" id="1.25.40.20">
    <property type="entry name" value="Ankyrin repeat-containing domain"/>
    <property type="match status" value="1"/>
</dbReference>
<dbReference type="SUPFAM" id="SSF48403">
    <property type="entry name" value="Ankyrin repeat"/>
    <property type="match status" value="1"/>
</dbReference>
<accession>A0A6G1J0S8</accession>
<organism evidence="1 2">
    <name type="scientific">Lentithecium fluviatile CBS 122367</name>
    <dbReference type="NCBI Taxonomy" id="1168545"/>
    <lineage>
        <taxon>Eukaryota</taxon>
        <taxon>Fungi</taxon>
        <taxon>Dikarya</taxon>
        <taxon>Ascomycota</taxon>
        <taxon>Pezizomycotina</taxon>
        <taxon>Dothideomycetes</taxon>
        <taxon>Pleosporomycetidae</taxon>
        <taxon>Pleosporales</taxon>
        <taxon>Massarineae</taxon>
        <taxon>Lentitheciaceae</taxon>
        <taxon>Lentithecium</taxon>
    </lineage>
</organism>